<evidence type="ECO:0000256" key="1">
    <source>
        <dbReference type="ARBA" id="ARBA00008791"/>
    </source>
</evidence>
<dbReference type="PANTHER" id="PTHR46268">
    <property type="entry name" value="STRESS RESPONSE PROTEIN NHAX"/>
    <property type="match status" value="1"/>
</dbReference>
<dbReference type="RefSeq" id="WP_110336510.1">
    <property type="nucleotide sequence ID" value="NZ_MASU01000005.1"/>
</dbReference>
<dbReference type="InterPro" id="IPR014729">
    <property type="entry name" value="Rossmann-like_a/b/a_fold"/>
</dbReference>
<dbReference type="Proteomes" id="UP000247892">
    <property type="component" value="Unassembled WGS sequence"/>
</dbReference>
<dbReference type="PANTHER" id="PTHR46268:SF6">
    <property type="entry name" value="UNIVERSAL STRESS PROTEIN UP12"/>
    <property type="match status" value="1"/>
</dbReference>
<dbReference type="EMBL" id="MASU01000005">
    <property type="protein sequence ID" value="PXY36499.1"/>
    <property type="molecule type" value="Genomic_DNA"/>
</dbReference>
<dbReference type="OrthoDB" id="3404132at2"/>
<dbReference type="InterPro" id="IPR006016">
    <property type="entry name" value="UspA"/>
</dbReference>
<dbReference type="InterPro" id="IPR006015">
    <property type="entry name" value="Universal_stress_UspA"/>
</dbReference>
<comment type="similarity">
    <text evidence="1">Belongs to the universal stress protein A family.</text>
</comment>
<sequence length="299" mass="32028">MTAGDISDGPIVVGTDGSEASMDAIRWAAALAARRNRTLRIVHAYTVMQGYGTDLPPSPEVYEIFEAEAKRLLSAAEHEAKLAESAVRVETAMPNNDSVPALVAESRSAAMIVLGATGGGGFTGMLLGSTAVAVTSHAECPVTVVRRRENGGAAVDGPVIVGIDGSPVSEEAVAVAFREASLRGVPLVAVNAWLDLEYDTGRGYFETGRHEEDQRRLLAERLAGWQERYPDVTVERVVVLDRPRRQLLERSRTASLVVVGSRGRGGFRGMLLGSTSQALIHHAQCPVLVVRHQRGRAER</sequence>
<accession>A0A318MCA7</accession>
<reference evidence="3 4" key="1">
    <citation type="submission" date="2016-07" db="EMBL/GenBank/DDBJ databases">
        <title>Draft genome sequence of Prauserella sp. YIM 121212, isolated from alkaline soil.</title>
        <authorList>
            <person name="Ruckert C."/>
            <person name="Albersmeier A."/>
            <person name="Jiang C.-L."/>
            <person name="Jiang Y."/>
            <person name="Kalinowski J."/>
            <person name="Schneider O."/>
            <person name="Winkler A."/>
            <person name="Zotchev S.B."/>
        </authorList>
    </citation>
    <scope>NUCLEOTIDE SEQUENCE [LARGE SCALE GENOMIC DNA]</scope>
    <source>
        <strain evidence="3 4">YIM 121212</strain>
    </source>
</reference>
<dbReference type="PRINTS" id="PR01438">
    <property type="entry name" value="UNVRSLSTRESS"/>
</dbReference>
<evidence type="ECO:0000313" key="3">
    <source>
        <dbReference type="EMBL" id="PXY36499.1"/>
    </source>
</evidence>
<dbReference type="SUPFAM" id="SSF52402">
    <property type="entry name" value="Adenine nucleotide alpha hydrolases-like"/>
    <property type="match status" value="2"/>
</dbReference>
<name>A0A318MCA7_9PSEU</name>
<evidence type="ECO:0000259" key="2">
    <source>
        <dbReference type="Pfam" id="PF00582"/>
    </source>
</evidence>
<evidence type="ECO:0000313" key="4">
    <source>
        <dbReference type="Proteomes" id="UP000247892"/>
    </source>
</evidence>
<gene>
    <name evidence="3" type="ORF">BA062_13990</name>
</gene>
<organism evidence="3 4">
    <name type="scientific">Prauserella flavalba</name>
    <dbReference type="NCBI Taxonomy" id="1477506"/>
    <lineage>
        <taxon>Bacteria</taxon>
        <taxon>Bacillati</taxon>
        <taxon>Actinomycetota</taxon>
        <taxon>Actinomycetes</taxon>
        <taxon>Pseudonocardiales</taxon>
        <taxon>Pseudonocardiaceae</taxon>
        <taxon>Prauserella</taxon>
    </lineage>
</organism>
<feature type="domain" description="UspA" evidence="2">
    <location>
        <begin position="10"/>
        <end position="146"/>
    </location>
</feature>
<dbReference type="Gene3D" id="3.40.50.620">
    <property type="entry name" value="HUPs"/>
    <property type="match status" value="2"/>
</dbReference>
<dbReference type="AlphaFoldDB" id="A0A318MCA7"/>
<keyword evidence="4" id="KW-1185">Reference proteome</keyword>
<comment type="caution">
    <text evidence="3">The sequence shown here is derived from an EMBL/GenBank/DDBJ whole genome shotgun (WGS) entry which is preliminary data.</text>
</comment>
<dbReference type="Pfam" id="PF00582">
    <property type="entry name" value="Usp"/>
    <property type="match status" value="2"/>
</dbReference>
<protein>
    <submittedName>
        <fullName evidence="3">Universal stress protein</fullName>
    </submittedName>
</protein>
<proteinExistence type="inferred from homology"/>
<feature type="domain" description="UspA" evidence="2">
    <location>
        <begin position="159"/>
        <end position="291"/>
    </location>
</feature>